<feature type="region of interest" description="Disordered" evidence="1">
    <location>
        <begin position="404"/>
        <end position="464"/>
    </location>
</feature>
<sequence length="731" mass="82291">MWNSHILSNKGVDFLRVLVVEFENVQQEYYNENFAKCELLKLAIFGRKKKVINGLSENNSRRKSNDEYCDNNNGQITACTPSESSISFSSSSPTSHNKENHRKSNFSLHSQGNGPRVTRSVNDISNVLGNKSSKKVLNTECEKSPNSMNSNSSTTSKRTTNSKSINTLTRTTDSNSKNISSASSNKKKTTPGRQNSLRRSTADDVLAQYQRLSLSPSFCNAPNVSKTTFLIHSLVEGSLEYRKMKRLYLGEKQQTEEWRKDYNVLKRQVAYLKSSTISRPTAEMLDWLQELFDIMCNNGAFRGDGRCLNTIGGALGQDETSLVGVAARTPQKSALKLFRLLYPTIGSRVKCGSVSKVPKEQLENIYIYVRGLHRNFNFIRTDMRKAIGTSIRSATCELRKIERHRQQQLNSSQDDENVDSNESDQARNASNDMEIFSDGAGDIAGPDDDVDDFDNEDDGASEKEDLVIDEDIDDEDDHFQIMMTDDDNEIPLHSVKSLVRRLKNSHDRVSRNADVFSMDHSSTKDVEVMNNRYRNDYLQVDEIGDVTMQEQNEELSSSSTTSEDPIDYAPDTNLSSMMSGDDHESNSYQTAQDPVSDNVQSFLPDARQISSTLALFRHRHSLSKSCINDLCELLCYLGAKGVSTEFCSIERNILQNQQNILQSKKYTVCSKCRNKGNITSKCENVKCESRTDFQSTSTTLCILKLLPQITSILERQAILPESDNNCSRINP</sequence>
<feature type="compositionally biased region" description="Low complexity" evidence="1">
    <location>
        <begin position="144"/>
        <end position="167"/>
    </location>
</feature>
<organism evidence="2 3">
    <name type="scientific">Rotaria magnacalcarata</name>
    <dbReference type="NCBI Taxonomy" id="392030"/>
    <lineage>
        <taxon>Eukaryota</taxon>
        <taxon>Metazoa</taxon>
        <taxon>Spiralia</taxon>
        <taxon>Gnathifera</taxon>
        <taxon>Rotifera</taxon>
        <taxon>Eurotatoria</taxon>
        <taxon>Bdelloidea</taxon>
        <taxon>Philodinida</taxon>
        <taxon>Philodinidae</taxon>
        <taxon>Rotaria</taxon>
    </lineage>
</organism>
<feature type="region of interest" description="Disordered" evidence="1">
    <location>
        <begin position="80"/>
        <end position="200"/>
    </location>
</feature>
<feature type="compositionally biased region" description="Low complexity" evidence="1">
    <location>
        <begin position="82"/>
        <end position="95"/>
    </location>
</feature>
<accession>A0A815Z2M5</accession>
<feature type="compositionally biased region" description="Acidic residues" evidence="1">
    <location>
        <begin position="413"/>
        <end position="422"/>
    </location>
</feature>
<feature type="compositionally biased region" description="Acidic residues" evidence="1">
    <location>
        <begin position="445"/>
        <end position="459"/>
    </location>
</feature>
<dbReference type="EMBL" id="CAJNOV010015717">
    <property type="protein sequence ID" value="CAF1578795.1"/>
    <property type="molecule type" value="Genomic_DNA"/>
</dbReference>
<name>A0A815Z2M5_9BILA</name>
<feature type="region of interest" description="Disordered" evidence="1">
    <location>
        <begin position="550"/>
        <end position="594"/>
    </location>
</feature>
<dbReference type="AlphaFoldDB" id="A0A815Z2M5"/>
<reference evidence="2" key="1">
    <citation type="submission" date="2021-02" db="EMBL/GenBank/DDBJ databases">
        <authorList>
            <person name="Nowell W R."/>
        </authorList>
    </citation>
    <scope>NUCLEOTIDE SEQUENCE</scope>
</reference>
<comment type="caution">
    <text evidence="2">The sequence shown here is derived from an EMBL/GenBank/DDBJ whole genome shotgun (WGS) entry which is preliminary data.</text>
</comment>
<dbReference type="Proteomes" id="UP000663855">
    <property type="component" value="Unassembled WGS sequence"/>
</dbReference>
<gene>
    <name evidence="2" type="ORF">CJN711_LOCUS32763</name>
</gene>
<evidence type="ECO:0000256" key="1">
    <source>
        <dbReference type="SAM" id="MobiDB-lite"/>
    </source>
</evidence>
<proteinExistence type="predicted"/>
<evidence type="ECO:0000313" key="3">
    <source>
        <dbReference type="Proteomes" id="UP000663855"/>
    </source>
</evidence>
<feature type="compositionally biased region" description="Polar residues" evidence="1">
    <location>
        <begin position="105"/>
        <end position="131"/>
    </location>
</feature>
<protein>
    <submittedName>
        <fullName evidence="2">Uncharacterized protein</fullName>
    </submittedName>
</protein>
<feature type="compositionally biased region" description="Low complexity" evidence="1">
    <location>
        <begin position="174"/>
        <end position="184"/>
    </location>
</feature>
<evidence type="ECO:0000313" key="2">
    <source>
        <dbReference type="EMBL" id="CAF1578795.1"/>
    </source>
</evidence>